<reference evidence="2 3" key="1">
    <citation type="submission" date="2019-02" db="EMBL/GenBank/DDBJ databases">
        <title>Deep-cultivation of Planctomycetes and their phenomic and genomic characterization uncovers novel biology.</title>
        <authorList>
            <person name="Wiegand S."/>
            <person name="Jogler M."/>
            <person name="Boedeker C."/>
            <person name="Pinto D."/>
            <person name="Vollmers J."/>
            <person name="Rivas-Marin E."/>
            <person name="Kohn T."/>
            <person name="Peeters S.H."/>
            <person name="Heuer A."/>
            <person name="Rast P."/>
            <person name="Oberbeckmann S."/>
            <person name="Bunk B."/>
            <person name="Jeske O."/>
            <person name="Meyerdierks A."/>
            <person name="Storesund J.E."/>
            <person name="Kallscheuer N."/>
            <person name="Luecker S."/>
            <person name="Lage O.M."/>
            <person name="Pohl T."/>
            <person name="Merkel B.J."/>
            <person name="Hornburger P."/>
            <person name="Mueller R.-W."/>
            <person name="Bruemmer F."/>
            <person name="Labrenz M."/>
            <person name="Spormann A.M."/>
            <person name="Op den Camp H."/>
            <person name="Overmann J."/>
            <person name="Amann R."/>
            <person name="Jetten M.S.M."/>
            <person name="Mascher T."/>
            <person name="Medema M.H."/>
            <person name="Devos D.P."/>
            <person name="Kaster A.-K."/>
            <person name="Ovreas L."/>
            <person name="Rohde M."/>
            <person name="Galperin M.Y."/>
            <person name="Jogler C."/>
        </authorList>
    </citation>
    <scope>NUCLEOTIDE SEQUENCE [LARGE SCALE GENOMIC DNA]</scope>
    <source>
        <strain evidence="2 3">Pla110</strain>
    </source>
</reference>
<evidence type="ECO:0000259" key="1">
    <source>
        <dbReference type="Pfam" id="PF04151"/>
    </source>
</evidence>
<gene>
    <name evidence="2" type="ORF">Pla110_39710</name>
</gene>
<dbReference type="Proteomes" id="UP000317178">
    <property type="component" value="Chromosome"/>
</dbReference>
<keyword evidence="3" id="KW-1185">Reference proteome</keyword>
<protein>
    <recommendedName>
        <fullName evidence="1">Peptidase C-terminal archaeal/bacterial domain-containing protein</fullName>
    </recommendedName>
</protein>
<dbReference type="Pfam" id="PF04151">
    <property type="entry name" value="PPC"/>
    <property type="match status" value="1"/>
</dbReference>
<dbReference type="Gene3D" id="2.60.120.380">
    <property type="match status" value="5"/>
</dbReference>
<evidence type="ECO:0000313" key="3">
    <source>
        <dbReference type="Proteomes" id="UP000317178"/>
    </source>
</evidence>
<dbReference type="AlphaFoldDB" id="A0A518CSM3"/>
<organism evidence="2 3">
    <name type="scientific">Polystyrenella longa</name>
    <dbReference type="NCBI Taxonomy" id="2528007"/>
    <lineage>
        <taxon>Bacteria</taxon>
        <taxon>Pseudomonadati</taxon>
        <taxon>Planctomycetota</taxon>
        <taxon>Planctomycetia</taxon>
        <taxon>Planctomycetales</taxon>
        <taxon>Planctomycetaceae</taxon>
        <taxon>Polystyrenella</taxon>
    </lineage>
</organism>
<dbReference type="EMBL" id="CP036281">
    <property type="protein sequence ID" value="QDU82216.1"/>
    <property type="molecule type" value="Genomic_DNA"/>
</dbReference>
<dbReference type="KEGG" id="plon:Pla110_39710"/>
<name>A0A518CSM3_9PLAN</name>
<feature type="domain" description="Peptidase C-terminal archaeal/bacterial" evidence="1">
    <location>
        <begin position="720"/>
        <end position="786"/>
    </location>
</feature>
<sequence length="1074" mass="118241">MSQSPSLRRMIRKQFARFVRPLPIRPAYLTKSPSYIQFDLLENRTLLSGVTNPVDPPTYQETFNDNDASDFDQNAPADWSINNGEYVVNLSGGKGVGTSTIDFHGFLPQNFEMAADITSVQSSGDWHDGFLIFDYQGENDFKYAGFFTGKNEFVIGHYEGGWGDRLAEVDWDAEGRTIDMGTSYTLHLKVTGNEVELSVDGEAIASATYEDNTSLNGGALGMAAVNSVTKFDNFIIAEEVLAGRSFVPLFENFEDGRADDFVTGNGPLWTVENLGHTFVYESDSSNGKGMTTSVVDVYGTLSEKYIISVDMTQLAASNSWQDGFVIFDYQSDTDFKFAGSFAGQNQWVIGEVVGNIMIRRTEIDWDNSGRTINPEQSYHLDLLVSGNEVDLSVDGEIILETSFPEPLLNTGRSGLMTKNALTRFDNFEVKPMPMDPGGDLDSLYDIGLLTSGFQTQGSVGVDGYGHYDTEDVFRFVINQDSSVRLKMIGHNDSVSFTLFHDKSGDGIYDSNERVESNIVSGQETMVENVPAGEYFIRISSVYTTHDRDYSFDLSHTPIPGLAPDPGETIAEATDLGVLNSPQALYQIMGGSDISDIYRLDLQNHSQLTVNLSGHDEALSLKLYEDINQNGVLETAERLENWSSDSSLVMTEALSSGTYFVEVAPRWEYSNSLYNIEFSQNPLDIPVTDPGDNIATAVNLGILNSPLSASHVLGGSDEMEVYRFEITNDASVTVDIDGITEQVNFYLYQNSNSNTLLENFEDLEYLTPSSPTSIVTDLPKGVYYIVLTPRWDYSNTAFTLNLSQNPLTVSPVDPGNDMASARNLGVLNADKLIRDVIGGRDTQDLYRFEILADATVAIDLSGINEQVYFSLYHNSNGNSLLESFEDLERLSISSETSLIDDLPAGEYYILVEPRWDYSNTAYTLNLSQTPLSVTPTDPGDTIATAYDLGTLTSNLSASQVIGAGDPSDLFRFEILSDLDVTLNLTGLREHSTMELFADSNGNEILENSEGIQFRNSTQEISMTESLTAGVYFIRVARHNDDDSSAFSLDILATASSSAAPISDNIFSDEDLLELV</sequence>
<dbReference type="SUPFAM" id="SSF89260">
    <property type="entry name" value="Collagen-binding domain"/>
    <property type="match status" value="4"/>
</dbReference>
<dbReference type="Gene3D" id="2.60.120.560">
    <property type="entry name" value="Exo-inulinase, domain 1"/>
    <property type="match status" value="2"/>
</dbReference>
<accession>A0A518CSM3</accession>
<evidence type="ECO:0000313" key="2">
    <source>
        <dbReference type="EMBL" id="QDU82216.1"/>
    </source>
</evidence>
<dbReference type="InterPro" id="IPR007280">
    <property type="entry name" value="Peptidase_C_arc/bac"/>
</dbReference>
<proteinExistence type="predicted"/>
<dbReference type="OrthoDB" id="9757622at2"/>
<dbReference type="RefSeq" id="WP_144998208.1">
    <property type="nucleotide sequence ID" value="NZ_CP036281.1"/>
</dbReference>